<keyword evidence="4 9" id="KW-0472">Membrane</keyword>
<evidence type="ECO:0000256" key="2">
    <source>
        <dbReference type="ARBA" id="ARBA00022692"/>
    </source>
</evidence>
<evidence type="ECO:0000256" key="7">
    <source>
        <dbReference type="PROSITE-ProRule" id="PRU00076"/>
    </source>
</evidence>
<feature type="transmembrane region" description="Helical" evidence="9">
    <location>
        <begin position="1186"/>
        <end position="1202"/>
    </location>
</feature>
<dbReference type="Gene3D" id="2.60.40.10">
    <property type="entry name" value="Immunoglobulins"/>
    <property type="match status" value="1"/>
</dbReference>
<feature type="domain" description="EGF-like" evidence="10">
    <location>
        <begin position="348"/>
        <end position="386"/>
    </location>
</feature>
<feature type="disulfide bond" evidence="7">
    <location>
        <begin position="670"/>
        <end position="679"/>
    </location>
</feature>
<dbReference type="Pfam" id="PF00008">
    <property type="entry name" value="EGF"/>
    <property type="match status" value="2"/>
</dbReference>
<feature type="transmembrane region" description="Helical" evidence="9">
    <location>
        <begin position="12"/>
        <end position="32"/>
    </location>
</feature>
<sequence>MKFSHPKGDCNMPPFIVYISTVYSLFFLITYVEGQLRILQLTVDPYPAIIYENAPENTPVLQVIGFDNATRDGFESMHKTLNPDSEYFKLTKVGPIRWVMHTTQWIDKPLNYTFNFRVYGTYRGTYRDRDVLIRVTRQNMHAPKFEQNHYTFVAYRYPKQYRTDEIGTVVAIDEDEMGYNSIFSYFIMDRSVVPYFRIDPRQGKIMVEGPFPPNVSKFTFNVTAIDSGSPQLMSDTTVTVKITDLRIFSAVAVDNNKARICWKDPTNGGYVDSYHVQFTVNGQNTSSHPVLVYGNKSEICTSIQGRTLFNKSYRFTVNVFNGTDWSPSSVQRLVNITKNGLYGPECPSFSQCSIWQPCQFGGTCRTNPDLSYSCNCVKGRAGVNCTEVDKCVTNNPCKNNAACTYLGGGETNCTCTTGFHVSLVKMAVLVYRLEAEVFNAYVRPILLDVTVTQGIPCDPSPCKNQGVCKNITGIDYSCTCPNGYSGQDCDVVNLCVTKPPCKNFGNCTFLGHNDFNCSCAIPFRGKTCNITDLCMMDRFCKNNGICFDNGKCRCLPGYYGNECQHYDKCYEQPCKNGKCNRIYAGNFTCTCNPGYSGKLCQNYNSCFSNPCRFGGTCSTNSNSNGSYTCKCVGERFGQNCEYLDGCKLNSCKNGGICTNTTLHGAVDCKCKPGYTGDRCDRIDHCQSLPCQNGGNCILTENNYTCDCKAGYVGDKCEVKDSCLLSPCQNHGSCETDGSGNHVCKCLANFFGKYCERYQFCSASFNMCLNNATCRLNDLQTWHQVLINNTVANVTNWYNCTCPEKTQNFVRKKKTLHKTGGYTWPETEPGNEAILQCEYGSRDHSTTPHARRKCEADSNGNAYWSDPDTSGCFELDTTEADKRLRELISFTGNVDNLTPEMVANITTILEDLFMYSFEDIQIAKEMTVIISNLLKTETNTSIETENINILVINYTIPQDSLTVGYNADADDDASSITYQPVMINNDLSEEAGVAISVPKEAILQGGDQSSRLQFMSFRTSSFFISDDKVSEDIILKQKVISAKIKGANITNLKNPVMYNVSNIVEDRNHTCVYWDTDNRKWSTRGITTLSLGGTFTQSLNRERSGKILLNLCVSMLFMNGAFLLMAETNKSEDGELLCMIVAILLHYFLLTSLMWMCTEAVNMYQALVTVFAKYSSYFILKRCIVSWGIPLIIIAATMGVNKLDNYRSSTDFCYISHASELAFYISLMGPACCILVINTVVFTLVARVILKPRFKGYIDKNESITPAQVRGAFTVMVLLGVTWVFGPIAINESKIIFNYLFTILNILQGFLIFVFRCLFNNEVRLAWILLIKTGKFKRRKGPITSLIESYSSKGESKINADSTAHTTKSHISHVNGCNKIQNGGPNDHVINGQRQQNGRRSNGSLDFTKL</sequence>
<evidence type="ECO:0000256" key="9">
    <source>
        <dbReference type="SAM" id="Phobius"/>
    </source>
</evidence>
<reference evidence="15 16" key="1">
    <citation type="submission" date="2022-12" db="EMBL/GenBank/DDBJ databases">
        <title>Chromosome-level genome of Tegillarca granosa.</title>
        <authorList>
            <person name="Kim J."/>
        </authorList>
    </citation>
    <scope>NUCLEOTIDE SEQUENCE [LARGE SCALE GENOMIC DNA]</scope>
    <source>
        <strain evidence="15">Teg-2019</strain>
        <tissue evidence="15">Adductor muscle</tissue>
    </source>
</reference>
<feature type="domain" description="EGF-like" evidence="10">
    <location>
        <begin position="453"/>
        <end position="490"/>
    </location>
</feature>
<evidence type="ECO:0000256" key="1">
    <source>
        <dbReference type="ARBA" id="ARBA00004141"/>
    </source>
</evidence>
<keyword evidence="16" id="KW-1185">Reference proteome</keyword>
<feature type="disulfide bond" evidence="7">
    <location>
        <begin position="745"/>
        <end position="754"/>
    </location>
</feature>
<dbReference type="InterPro" id="IPR002126">
    <property type="entry name" value="Cadherin-like_dom"/>
</dbReference>
<feature type="disulfide bond" evidence="7">
    <location>
        <begin position="651"/>
        <end position="668"/>
    </location>
</feature>
<feature type="domain" description="Cadherin" evidence="13">
    <location>
        <begin position="166"/>
        <end position="244"/>
    </location>
</feature>
<feature type="domain" description="EGF-like" evidence="10">
    <location>
        <begin position="642"/>
        <end position="680"/>
    </location>
</feature>
<feature type="domain" description="G-protein coupled receptors family 2 profile 1" evidence="11">
    <location>
        <begin position="801"/>
        <end position="875"/>
    </location>
</feature>
<dbReference type="PROSITE" id="PS00022">
    <property type="entry name" value="EGF_1"/>
    <property type="match status" value="9"/>
</dbReference>
<dbReference type="Gene3D" id="2.10.25.10">
    <property type="entry name" value="Laminin"/>
    <property type="match status" value="9"/>
</dbReference>
<dbReference type="InterPro" id="IPR036116">
    <property type="entry name" value="FN3_sf"/>
</dbReference>
<feature type="disulfide bond" evidence="7">
    <location>
        <begin position="376"/>
        <end position="385"/>
    </location>
</feature>
<dbReference type="InterPro" id="IPR013783">
    <property type="entry name" value="Ig-like_fold"/>
</dbReference>
<dbReference type="Gene3D" id="2.60.40.60">
    <property type="entry name" value="Cadherins"/>
    <property type="match status" value="1"/>
</dbReference>
<evidence type="ECO:0000256" key="4">
    <source>
        <dbReference type="ARBA" id="ARBA00023136"/>
    </source>
</evidence>
<feature type="domain" description="EGF-like" evidence="10">
    <location>
        <begin position="530"/>
        <end position="564"/>
    </location>
</feature>
<dbReference type="SUPFAM" id="SSF81321">
    <property type="entry name" value="Family A G protein-coupled receptor-like"/>
    <property type="match status" value="1"/>
</dbReference>
<dbReference type="PRINTS" id="PR00249">
    <property type="entry name" value="GPCRSECRETIN"/>
</dbReference>
<feature type="domain" description="EGF-like" evidence="10">
    <location>
        <begin position="565"/>
        <end position="601"/>
    </location>
</feature>
<dbReference type="SMART" id="SM00112">
    <property type="entry name" value="CA"/>
    <property type="match status" value="1"/>
</dbReference>
<feature type="disulfide bond" evidence="7">
    <location>
        <begin position="554"/>
        <end position="563"/>
    </location>
</feature>
<feature type="transmembrane region" description="Helical" evidence="9">
    <location>
        <begin position="1106"/>
        <end position="1123"/>
    </location>
</feature>
<dbReference type="SUPFAM" id="SSF57196">
    <property type="entry name" value="EGF/Laminin"/>
    <property type="match status" value="6"/>
</dbReference>
<dbReference type="SMART" id="SM00181">
    <property type="entry name" value="EGF"/>
    <property type="match status" value="11"/>
</dbReference>
<evidence type="ECO:0000256" key="8">
    <source>
        <dbReference type="SAM" id="MobiDB-lite"/>
    </source>
</evidence>
<dbReference type="CDD" id="cd00054">
    <property type="entry name" value="EGF_CA"/>
    <property type="match status" value="6"/>
</dbReference>
<evidence type="ECO:0000313" key="16">
    <source>
        <dbReference type="Proteomes" id="UP001217089"/>
    </source>
</evidence>
<dbReference type="SUPFAM" id="SSF49313">
    <property type="entry name" value="Cadherin-like"/>
    <property type="match status" value="1"/>
</dbReference>
<proteinExistence type="predicted"/>
<evidence type="ECO:0000259" key="13">
    <source>
        <dbReference type="PROSITE" id="PS50268"/>
    </source>
</evidence>
<evidence type="ECO:0000259" key="10">
    <source>
        <dbReference type="PROSITE" id="PS50026"/>
    </source>
</evidence>
<dbReference type="SMART" id="SM00179">
    <property type="entry name" value="EGF_CA"/>
    <property type="match status" value="8"/>
</dbReference>
<comment type="caution">
    <text evidence="15">The sequence shown here is derived from an EMBL/GenBank/DDBJ whole genome shotgun (WGS) entry which is preliminary data.</text>
</comment>
<dbReference type="CDD" id="cd15040">
    <property type="entry name" value="7tmB2_Adhesion"/>
    <property type="match status" value="1"/>
</dbReference>
<dbReference type="InterPro" id="IPR000742">
    <property type="entry name" value="EGF"/>
</dbReference>
<dbReference type="CDD" id="cd11304">
    <property type="entry name" value="Cadherin_repeat"/>
    <property type="match status" value="1"/>
</dbReference>
<dbReference type="InterPro" id="IPR001879">
    <property type="entry name" value="GPCR_2_extracellular_dom"/>
</dbReference>
<feature type="transmembrane region" description="Helical" evidence="9">
    <location>
        <begin position="1270"/>
        <end position="1289"/>
    </location>
</feature>
<keyword evidence="3 9" id="KW-1133">Transmembrane helix</keyword>
<feature type="transmembrane region" description="Helical" evidence="9">
    <location>
        <begin position="1222"/>
        <end position="1249"/>
    </location>
</feature>
<feature type="compositionally biased region" description="Polar residues" evidence="8">
    <location>
        <begin position="1391"/>
        <end position="1409"/>
    </location>
</feature>
<feature type="domain" description="EGF-like" evidence="10">
    <location>
        <begin position="387"/>
        <end position="425"/>
    </location>
</feature>
<evidence type="ECO:0000259" key="11">
    <source>
        <dbReference type="PROSITE" id="PS50227"/>
    </source>
</evidence>
<feature type="region of interest" description="Disordered" evidence="8">
    <location>
        <begin position="1383"/>
        <end position="1409"/>
    </location>
</feature>
<feature type="disulfide bond" evidence="7">
    <location>
        <begin position="480"/>
        <end position="489"/>
    </location>
</feature>
<keyword evidence="7" id="KW-0245">EGF-like domain</keyword>
<feature type="transmembrane region" description="Helical" evidence="9">
    <location>
        <begin position="1135"/>
        <end position="1155"/>
    </location>
</feature>
<dbReference type="PANTHER" id="PTHR47767:SF1">
    <property type="entry name" value="ADHESION G PROTEIN-COUPLED RECEPTOR G7"/>
    <property type="match status" value="1"/>
</dbReference>
<keyword evidence="5 7" id="KW-1015">Disulfide bond</keyword>
<comment type="caution">
    <text evidence="7">Lacks conserved residue(s) required for the propagation of feature annotation.</text>
</comment>
<dbReference type="InterPro" id="IPR003961">
    <property type="entry name" value="FN3_dom"/>
</dbReference>
<dbReference type="SUPFAM" id="SSF49265">
    <property type="entry name" value="Fibronectin type III"/>
    <property type="match status" value="1"/>
</dbReference>
<dbReference type="EMBL" id="JARBDR010000918">
    <property type="protein sequence ID" value="KAJ8301273.1"/>
    <property type="molecule type" value="Genomic_DNA"/>
</dbReference>
<evidence type="ECO:0000259" key="12">
    <source>
        <dbReference type="PROSITE" id="PS50261"/>
    </source>
</evidence>
<evidence type="ECO:0000256" key="3">
    <source>
        <dbReference type="ARBA" id="ARBA00022989"/>
    </source>
</evidence>
<dbReference type="PROSITE" id="PS50227">
    <property type="entry name" value="G_PROTEIN_RECEP_F2_3"/>
    <property type="match status" value="1"/>
</dbReference>
<feature type="disulfide bond" evidence="7">
    <location>
        <begin position="569"/>
        <end position="579"/>
    </location>
</feature>
<dbReference type="InterPro" id="IPR000832">
    <property type="entry name" value="GPCR_2_secretin-like"/>
</dbReference>
<dbReference type="Proteomes" id="UP001217089">
    <property type="component" value="Unassembled WGS sequence"/>
</dbReference>
<keyword evidence="6" id="KW-0106">Calcium</keyword>
<feature type="disulfide bond" evidence="7">
    <location>
        <begin position="519"/>
        <end position="528"/>
    </location>
</feature>
<dbReference type="Pfam" id="PF00002">
    <property type="entry name" value="7tm_2"/>
    <property type="match status" value="1"/>
</dbReference>
<dbReference type="PROSITE" id="PS50026">
    <property type="entry name" value="EGF_3"/>
    <property type="match status" value="10"/>
</dbReference>
<evidence type="ECO:0000313" key="15">
    <source>
        <dbReference type="EMBL" id="KAJ8301273.1"/>
    </source>
</evidence>
<dbReference type="PROSITE" id="PS01186">
    <property type="entry name" value="EGF_2"/>
    <property type="match status" value="6"/>
</dbReference>
<dbReference type="PROSITE" id="PS50268">
    <property type="entry name" value="CADHERIN_2"/>
    <property type="match status" value="1"/>
</dbReference>
<feature type="domain" description="Fibronectin type-III" evidence="14">
    <location>
        <begin position="241"/>
        <end position="340"/>
    </location>
</feature>
<evidence type="ECO:0000259" key="14">
    <source>
        <dbReference type="PROSITE" id="PS50853"/>
    </source>
</evidence>
<dbReference type="InterPro" id="IPR015919">
    <property type="entry name" value="Cadherin-like_sf"/>
</dbReference>
<protein>
    <submittedName>
        <fullName evidence="15">Uncharacterized protein</fullName>
    </submittedName>
</protein>
<comment type="subcellular location">
    <subcellularLocation>
        <location evidence="1">Membrane</location>
        <topology evidence="1">Multi-pass membrane protein</topology>
    </subcellularLocation>
</comment>
<feature type="disulfide bond" evidence="7">
    <location>
        <begin position="707"/>
        <end position="716"/>
    </location>
</feature>
<feature type="domain" description="EGF-like" evidence="10">
    <location>
        <begin position="681"/>
        <end position="717"/>
    </location>
</feature>
<evidence type="ECO:0000256" key="6">
    <source>
        <dbReference type="PROSITE-ProRule" id="PRU00043"/>
    </source>
</evidence>
<organism evidence="15 16">
    <name type="scientific">Tegillarca granosa</name>
    <name type="common">Malaysian cockle</name>
    <name type="synonym">Anadara granosa</name>
    <dbReference type="NCBI Taxonomy" id="220873"/>
    <lineage>
        <taxon>Eukaryota</taxon>
        <taxon>Metazoa</taxon>
        <taxon>Spiralia</taxon>
        <taxon>Lophotrochozoa</taxon>
        <taxon>Mollusca</taxon>
        <taxon>Bivalvia</taxon>
        <taxon>Autobranchia</taxon>
        <taxon>Pteriomorphia</taxon>
        <taxon>Arcoida</taxon>
        <taxon>Arcoidea</taxon>
        <taxon>Arcidae</taxon>
        <taxon>Tegillarca</taxon>
    </lineage>
</organism>
<feature type="disulfide bond" evidence="7">
    <location>
        <begin position="631"/>
        <end position="640"/>
    </location>
</feature>
<dbReference type="PROSITE" id="PS50853">
    <property type="entry name" value="FN3"/>
    <property type="match status" value="1"/>
</dbReference>
<feature type="domain" description="G-protein coupled receptors family 2 profile 2" evidence="12">
    <location>
        <begin position="1106"/>
        <end position="1319"/>
    </location>
</feature>
<dbReference type="PROSITE" id="PS50261">
    <property type="entry name" value="G_PROTEIN_RECEP_F2_4"/>
    <property type="match status" value="1"/>
</dbReference>
<dbReference type="InterPro" id="IPR017981">
    <property type="entry name" value="GPCR_2-like_7TM"/>
</dbReference>
<feature type="disulfide bond" evidence="7">
    <location>
        <begin position="591"/>
        <end position="600"/>
    </location>
</feature>
<dbReference type="InterPro" id="IPR001881">
    <property type="entry name" value="EGF-like_Ca-bd_dom"/>
</dbReference>
<dbReference type="Pfam" id="PF00028">
    <property type="entry name" value="Cadherin"/>
    <property type="match status" value="1"/>
</dbReference>
<name>A0ABQ9EDC8_TEGGR</name>
<keyword evidence="2 9" id="KW-0812">Transmembrane</keyword>
<dbReference type="InterPro" id="IPR053066">
    <property type="entry name" value="ADGR_G7"/>
</dbReference>
<feature type="domain" description="EGF-like" evidence="10">
    <location>
        <begin position="491"/>
        <end position="529"/>
    </location>
</feature>
<accession>A0ABQ9EDC8</accession>
<evidence type="ECO:0000256" key="5">
    <source>
        <dbReference type="ARBA" id="ARBA00023157"/>
    </source>
</evidence>
<dbReference type="Gene3D" id="1.20.1070.10">
    <property type="entry name" value="Rhodopsin 7-helix transmembrane proteins"/>
    <property type="match status" value="1"/>
</dbReference>
<feature type="domain" description="EGF-like" evidence="10">
    <location>
        <begin position="718"/>
        <end position="755"/>
    </location>
</feature>
<feature type="domain" description="EGF-like" evidence="10">
    <location>
        <begin position="602"/>
        <end position="641"/>
    </location>
</feature>
<feature type="transmembrane region" description="Helical" evidence="9">
    <location>
        <begin position="1295"/>
        <end position="1318"/>
    </location>
</feature>
<gene>
    <name evidence="15" type="ORF">KUTeg_020260</name>
</gene>
<dbReference type="PANTHER" id="PTHR47767">
    <property type="entry name" value="ADHESION G PROTEIN-COUPLED RECEPTOR G7"/>
    <property type="match status" value="1"/>
</dbReference>